<organism evidence="13 14">
    <name type="scientific">Roseicyclus mahoneyensis</name>
    <dbReference type="NCBI Taxonomy" id="164332"/>
    <lineage>
        <taxon>Bacteria</taxon>
        <taxon>Pseudomonadati</taxon>
        <taxon>Pseudomonadota</taxon>
        <taxon>Alphaproteobacteria</taxon>
        <taxon>Rhodobacterales</taxon>
        <taxon>Roseobacteraceae</taxon>
        <taxon>Roseicyclus</taxon>
    </lineage>
</organism>
<feature type="domain" description="ABC transmembrane type-2" evidence="12">
    <location>
        <begin position="50"/>
        <end position="271"/>
    </location>
</feature>
<dbReference type="EMBL" id="QGGW01000002">
    <property type="protein sequence ID" value="PWK61690.1"/>
    <property type="molecule type" value="Genomic_DNA"/>
</dbReference>
<dbReference type="GO" id="GO:0043190">
    <property type="term" value="C:ATP-binding cassette (ABC) transporter complex"/>
    <property type="evidence" value="ECO:0007669"/>
    <property type="project" value="InterPro"/>
</dbReference>
<evidence type="ECO:0000256" key="5">
    <source>
        <dbReference type="ARBA" id="ARBA00022597"/>
    </source>
</evidence>
<dbReference type="GO" id="GO:0140359">
    <property type="term" value="F:ABC-type transporter activity"/>
    <property type="evidence" value="ECO:0007669"/>
    <property type="project" value="InterPro"/>
</dbReference>
<keyword evidence="7" id="KW-0972">Capsule biogenesis/degradation</keyword>
<comment type="similarity">
    <text evidence="2 11">Belongs to the ABC-2 integral membrane protein family.</text>
</comment>
<keyword evidence="8 11" id="KW-1133">Transmembrane helix</keyword>
<evidence type="ECO:0000256" key="3">
    <source>
        <dbReference type="ARBA" id="ARBA00022448"/>
    </source>
</evidence>
<comment type="caution">
    <text evidence="13">The sequence shown here is derived from an EMBL/GenBank/DDBJ whole genome shotgun (WGS) entry which is preliminary data.</text>
</comment>
<evidence type="ECO:0000259" key="12">
    <source>
        <dbReference type="PROSITE" id="PS51012"/>
    </source>
</evidence>
<dbReference type="Pfam" id="PF01061">
    <property type="entry name" value="ABC2_membrane"/>
    <property type="match status" value="1"/>
</dbReference>
<dbReference type="Proteomes" id="UP000245708">
    <property type="component" value="Unassembled WGS sequence"/>
</dbReference>
<evidence type="ECO:0000256" key="2">
    <source>
        <dbReference type="ARBA" id="ARBA00007783"/>
    </source>
</evidence>
<accession>A0A316GP18</accession>
<name>A0A316GP18_9RHOB</name>
<evidence type="ECO:0000256" key="6">
    <source>
        <dbReference type="ARBA" id="ARBA00022692"/>
    </source>
</evidence>
<feature type="transmembrane region" description="Helical" evidence="11">
    <location>
        <begin position="194"/>
        <end position="212"/>
    </location>
</feature>
<dbReference type="PROSITE" id="PS51012">
    <property type="entry name" value="ABC_TM2"/>
    <property type="match status" value="1"/>
</dbReference>
<dbReference type="InterPro" id="IPR000412">
    <property type="entry name" value="ABC_2_transport"/>
</dbReference>
<keyword evidence="3 11" id="KW-0813">Transport</keyword>
<protein>
    <recommendedName>
        <fullName evidence="11">Transport permease protein</fullName>
    </recommendedName>
</protein>
<evidence type="ECO:0000256" key="11">
    <source>
        <dbReference type="RuleBase" id="RU361157"/>
    </source>
</evidence>
<evidence type="ECO:0000256" key="10">
    <source>
        <dbReference type="ARBA" id="ARBA00023136"/>
    </source>
</evidence>
<feature type="transmembrane region" description="Helical" evidence="11">
    <location>
        <begin position="161"/>
        <end position="188"/>
    </location>
</feature>
<dbReference type="InterPro" id="IPR013525">
    <property type="entry name" value="ABC2_TM"/>
</dbReference>
<dbReference type="PANTHER" id="PTHR30413:SF10">
    <property type="entry name" value="CAPSULE POLYSACCHARIDE EXPORT INNER-MEMBRANE PROTEIN CTRC"/>
    <property type="match status" value="1"/>
</dbReference>
<keyword evidence="10 11" id="KW-0472">Membrane</keyword>
<dbReference type="AlphaFoldDB" id="A0A316GP18"/>
<keyword evidence="4 11" id="KW-1003">Cell membrane</keyword>
<gene>
    <name evidence="13" type="ORF">C7455_102382</name>
</gene>
<evidence type="ECO:0000313" key="14">
    <source>
        <dbReference type="Proteomes" id="UP000245708"/>
    </source>
</evidence>
<keyword evidence="14" id="KW-1185">Reference proteome</keyword>
<evidence type="ECO:0000256" key="1">
    <source>
        <dbReference type="ARBA" id="ARBA00004651"/>
    </source>
</evidence>
<dbReference type="PANTHER" id="PTHR30413">
    <property type="entry name" value="INNER MEMBRANE TRANSPORT PERMEASE"/>
    <property type="match status" value="1"/>
</dbReference>
<dbReference type="InterPro" id="IPR047817">
    <property type="entry name" value="ABC2_TM_bact-type"/>
</dbReference>
<evidence type="ECO:0000313" key="13">
    <source>
        <dbReference type="EMBL" id="PWK61690.1"/>
    </source>
</evidence>
<reference evidence="13 14" key="1">
    <citation type="submission" date="2018-05" db="EMBL/GenBank/DDBJ databases">
        <title>Genomic Encyclopedia of Type Strains, Phase IV (KMG-IV): sequencing the most valuable type-strain genomes for metagenomic binning, comparative biology and taxonomic classification.</title>
        <authorList>
            <person name="Goeker M."/>
        </authorList>
    </citation>
    <scope>NUCLEOTIDE SEQUENCE [LARGE SCALE GENOMIC DNA]</scope>
    <source>
        <strain evidence="13 14">DSM 16097</strain>
    </source>
</reference>
<sequence length="278" mass="30593">MEPTLTPSDTPFTRAPVGAAPAVTRSFASSRAVLALMLREMSTRYGRTPGGYVWAILEPLGALIVMSVVFAILLRSPPLGNSFILFYASGYLVFSLFNNIAGQVQGAINFSKPLLMYPAVSWVDAILARFILNFLTNFMVIILVFFGVLQFTPASATLTMWPMVLATLLSAAVGLSLGTLNCLLTGLFPVWGQLWGIATRPLFLAAGVIFIYENMPSAVQDILWYTPWIHLTGLFRTGVYPTYAPDYISIPLVVAWILIPLALGLVLLRRHYQDILNR</sequence>
<evidence type="ECO:0000256" key="7">
    <source>
        <dbReference type="ARBA" id="ARBA00022903"/>
    </source>
</evidence>
<proteinExistence type="inferred from homology"/>
<feature type="transmembrane region" description="Helical" evidence="11">
    <location>
        <begin position="126"/>
        <end position="149"/>
    </location>
</feature>
<dbReference type="GO" id="GO:0015920">
    <property type="term" value="P:lipopolysaccharide transport"/>
    <property type="evidence" value="ECO:0007669"/>
    <property type="project" value="TreeGrafter"/>
</dbReference>
<dbReference type="GO" id="GO:0015774">
    <property type="term" value="P:polysaccharide transport"/>
    <property type="evidence" value="ECO:0007669"/>
    <property type="project" value="UniProtKB-KW"/>
</dbReference>
<feature type="transmembrane region" description="Helical" evidence="11">
    <location>
        <begin position="51"/>
        <end position="73"/>
    </location>
</feature>
<feature type="transmembrane region" description="Helical" evidence="11">
    <location>
        <begin position="249"/>
        <end position="268"/>
    </location>
</feature>
<evidence type="ECO:0000256" key="9">
    <source>
        <dbReference type="ARBA" id="ARBA00023047"/>
    </source>
</evidence>
<keyword evidence="5" id="KW-0762">Sugar transport</keyword>
<comment type="subcellular location">
    <subcellularLocation>
        <location evidence="11">Cell inner membrane</location>
        <topology evidence="11">Multi-pass membrane protein</topology>
    </subcellularLocation>
    <subcellularLocation>
        <location evidence="1">Cell membrane</location>
        <topology evidence="1">Multi-pass membrane protein</topology>
    </subcellularLocation>
</comment>
<dbReference type="PRINTS" id="PR00164">
    <property type="entry name" value="ABC2TRNSPORT"/>
</dbReference>
<keyword evidence="6 11" id="KW-0812">Transmembrane</keyword>
<evidence type="ECO:0000256" key="8">
    <source>
        <dbReference type="ARBA" id="ARBA00022989"/>
    </source>
</evidence>
<keyword evidence="9" id="KW-0625">Polysaccharide transport</keyword>
<evidence type="ECO:0000256" key="4">
    <source>
        <dbReference type="ARBA" id="ARBA00022475"/>
    </source>
</evidence>
<feature type="transmembrane region" description="Helical" evidence="11">
    <location>
        <begin position="85"/>
        <end position="106"/>
    </location>
</feature>